<feature type="domain" description="CxC2-like cysteine cluster KDZ transposase-associated" evidence="2">
    <location>
        <begin position="216"/>
        <end position="328"/>
    </location>
</feature>
<dbReference type="Pfam" id="PF18803">
    <property type="entry name" value="CxC2"/>
    <property type="match status" value="1"/>
</dbReference>
<keyword evidence="4" id="KW-1185">Reference proteome</keyword>
<reference evidence="3" key="1">
    <citation type="submission" date="2023-03" db="EMBL/GenBank/DDBJ databases">
        <title>Massive genome expansion in bonnet fungi (Mycena s.s.) driven by repeated elements and novel gene families across ecological guilds.</title>
        <authorList>
            <consortium name="Lawrence Berkeley National Laboratory"/>
            <person name="Harder C.B."/>
            <person name="Miyauchi S."/>
            <person name="Viragh M."/>
            <person name="Kuo A."/>
            <person name="Thoen E."/>
            <person name="Andreopoulos B."/>
            <person name="Lu D."/>
            <person name="Skrede I."/>
            <person name="Drula E."/>
            <person name="Henrissat B."/>
            <person name="Morin E."/>
            <person name="Kohler A."/>
            <person name="Barry K."/>
            <person name="LaButti K."/>
            <person name="Morin E."/>
            <person name="Salamov A."/>
            <person name="Lipzen A."/>
            <person name="Mereny Z."/>
            <person name="Hegedus B."/>
            <person name="Baldrian P."/>
            <person name="Stursova M."/>
            <person name="Weitz H."/>
            <person name="Taylor A."/>
            <person name="Grigoriev I.V."/>
            <person name="Nagy L.G."/>
            <person name="Martin F."/>
            <person name="Kauserud H."/>
        </authorList>
    </citation>
    <scope>NUCLEOTIDE SEQUENCE</scope>
    <source>
        <strain evidence="3">CBHHK173m</strain>
    </source>
</reference>
<dbReference type="Proteomes" id="UP001222325">
    <property type="component" value="Unassembled WGS sequence"/>
</dbReference>
<evidence type="ECO:0000259" key="2">
    <source>
        <dbReference type="Pfam" id="PF18803"/>
    </source>
</evidence>
<dbReference type="InterPro" id="IPR040521">
    <property type="entry name" value="KDZ"/>
</dbReference>
<evidence type="ECO:0000313" key="3">
    <source>
        <dbReference type="EMBL" id="KAJ7104279.1"/>
    </source>
</evidence>
<proteinExistence type="predicted"/>
<dbReference type="PANTHER" id="PTHR33096">
    <property type="entry name" value="CXC2 DOMAIN-CONTAINING PROTEIN"/>
    <property type="match status" value="1"/>
</dbReference>
<organism evidence="3 4">
    <name type="scientific">Mycena belliarum</name>
    <dbReference type="NCBI Taxonomy" id="1033014"/>
    <lineage>
        <taxon>Eukaryota</taxon>
        <taxon>Fungi</taxon>
        <taxon>Dikarya</taxon>
        <taxon>Basidiomycota</taxon>
        <taxon>Agaricomycotina</taxon>
        <taxon>Agaricomycetes</taxon>
        <taxon>Agaricomycetidae</taxon>
        <taxon>Agaricales</taxon>
        <taxon>Marasmiineae</taxon>
        <taxon>Mycenaceae</taxon>
        <taxon>Mycena</taxon>
    </lineage>
</organism>
<dbReference type="PANTHER" id="PTHR33096:SF1">
    <property type="entry name" value="CXC1-LIKE CYSTEINE CLUSTER ASSOCIATED WITH KDZ TRANSPOSASES DOMAIN-CONTAINING PROTEIN"/>
    <property type="match status" value="1"/>
</dbReference>
<protein>
    <recommendedName>
        <fullName evidence="2">CxC2-like cysteine cluster KDZ transposase-associated domain-containing protein</fullName>
    </recommendedName>
</protein>
<dbReference type="Pfam" id="PF18758">
    <property type="entry name" value="KDZ"/>
    <property type="match status" value="1"/>
</dbReference>
<comment type="caution">
    <text evidence="3">The sequence shown here is derived from an EMBL/GenBank/DDBJ whole genome shotgun (WGS) entry which is preliminary data.</text>
</comment>
<dbReference type="EMBL" id="JARJCN010000001">
    <property type="protein sequence ID" value="KAJ7104279.1"/>
    <property type="molecule type" value="Genomic_DNA"/>
</dbReference>
<feature type="compositionally biased region" description="Polar residues" evidence="1">
    <location>
        <begin position="7"/>
        <end position="18"/>
    </location>
</feature>
<sequence>MGRRKSNAVTVEIPNSDSEASDGEGAATNARVTYIPEQHIHRGQDGRMRREFTLMETPASPGKRTPSTALRAETTRAAVEDDAEGQLDGWVGGDVYAADDDDVVYDLVGKTGSLDELGLPGKEARAIRPSDDPLGLWVSKKKPQLYLDELVQLEGRGDYLDFTDCVICGISPAVYRCQHCFTDDLYCQGCIVNGHINNPLHRVEVWVDRMFQGTTLKNLGLRIQLGHGRRGKGRRGQCVLPRQAVDDDFVVVDTHGVHEVGLNFCNCSTAQPHDIQLLRARWYPATGKNPRTAATFRVLRRYHLMVLESKCSGQEFYNSIARETDNTGTQPVRDRYDEFLRMGREWRHLRMLKRAGRGHAKGGVDGTKAGECALLCPACPQPGMNLPPNWKDAPKEKRFLYALFLAIDANFRMRRKKVSSEEKDPSLGDGWSFYGAIAPYYDYLAKHWHQKQPRSTCVAHDAVDKPDRESRGTASSGIATVDCARHNMKRPNAVGDLQLGERYINMDYIFFMGLAGSELSELYVSYDIACQWHKNIWERMRTFDKGVRFRQGQKYCVFLIPKFHLPAHIEACNILFSFHLTRYVGMTDGEAPERGWAHLGPLAASTAEMGPGSRRDAINDFFNDWNHKKIIGFGVWAMRKIQECVPEMITTSMELEELEISLRNLGAGDALDEWRAEVEAWEEDASNPNPFESRVKQKTVVGVRLEMAEEAKNEMDEEELEGMVVSDEMHPTEMIGMGIQLEELQRALAFDISGVGSHPSPEQQTNMTERTNKLRRKLLTWMDTQATFIPHVTLLRAEEDRARIRISVTQAQPGVKVQHLALWLPSDIKGRVDCDIELYQYEFRLREAQAHEALDDLRHQLLLRTHLYKHKDMYVRGVKANTRCLTKIKTLEERIRRTSDRYRAARRALVGLGRELNETGWQVALQPLLVEDVRGMPRALFQDPERKKLLMKKGPAARREAKDRGMRAKQKMSWIWRSPGVDEGEAGATGMNEALRIEWAKTRARAMRQQEQVDLLEEEMRRVLVFLRWRADWWEGRAGERLLAREESEGIVFAVKERAYTEGNTAYAKRQAGRLRKLAGLFEEKWGDVPDFISMGRMALGVLPEEEEMLGEPDAGAADEEPVPLRQLPPVLATRAAAVATFSGDDAAVPGFTESAGTIEWYDLDFQGSRCCQIRPQPSTSPSTTTKTFGGRIPKVGRCLTRCIASWVLWSATTKTSGDRLTEEGVTYREPGVMINSELTLYKGLDAIQLKQATGQGRCIASHSD</sequence>
<name>A0AAD6XUW7_9AGAR</name>
<gene>
    <name evidence="3" type="ORF">B0H15DRAFT_926263</name>
</gene>
<evidence type="ECO:0000313" key="4">
    <source>
        <dbReference type="Proteomes" id="UP001222325"/>
    </source>
</evidence>
<feature type="region of interest" description="Disordered" evidence="1">
    <location>
        <begin position="1"/>
        <end position="29"/>
    </location>
</feature>
<accession>A0AAD6XUW7</accession>
<evidence type="ECO:0000256" key="1">
    <source>
        <dbReference type="SAM" id="MobiDB-lite"/>
    </source>
</evidence>
<dbReference type="AlphaFoldDB" id="A0AAD6XUW7"/>
<dbReference type="CDD" id="cd19757">
    <property type="entry name" value="Bbox1"/>
    <property type="match status" value="1"/>
</dbReference>
<dbReference type="InterPro" id="IPR041457">
    <property type="entry name" value="CxC2_KDZ-assoc"/>
</dbReference>